<feature type="transmembrane region" description="Helical" evidence="6">
    <location>
        <begin position="6"/>
        <end position="24"/>
    </location>
</feature>
<dbReference type="EMBL" id="CAJOAY010013326">
    <property type="protein sequence ID" value="CAF4264116.1"/>
    <property type="molecule type" value="Genomic_DNA"/>
</dbReference>
<name>A0A820FG18_9BILA</name>
<dbReference type="GO" id="GO:0016020">
    <property type="term" value="C:membrane"/>
    <property type="evidence" value="ECO:0007669"/>
    <property type="project" value="UniProtKB-SubCell"/>
</dbReference>
<evidence type="ECO:0000256" key="3">
    <source>
        <dbReference type="ARBA" id="ARBA00022692"/>
    </source>
</evidence>
<evidence type="ECO:0000256" key="1">
    <source>
        <dbReference type="ARBA" id="ARBA00004141"/>
    </source>
</evidence>
<dbReference type="GO" id="GO:0022857">
    <property type="term" value="F:transmembrane transporter activity"/>
    <property type="evidence" value="ECO:0007669"/>
    <property type="project" value="UniProtKB-ARBA"/>
</dbReference>
<dbReference type="PANTHER" id="PTHR45649">
    <property type="entry name" value="AMINO-ACID PERMEASE BAT1"/>
    <property type="match status" value="1"/>
</dbReference>
<dbReference type="Proteomes" id="UP000663881">
    <property type="component" value="Unassembled WGS sequence"/>
</dbReference>
<protein>
    <submittedName>
        <fullName evidence="7">Uncharacterized protein</fullName>
    </submittedName>
</protein>
<accession>A0A820FG18</accession>
<keyword evidence="4 6" id="KW-1133">Transmembrane helix</keyword>
<evidence type="ECO:0000256" key="4">
    <source>
        <dbReference type="ARBA" id="ARBA00022989"/>
    </source>
</evidence>
<feature type="transmembrane region" description="Helical" evidence="6">
    <location>
        <begin position="68"/>
        <end position="87"/>
    </location>
</feature>
<evidence type="ECO:0000256" key="2">
    <source>
        <dbReference type="ARBA" id="ARBA00022448"/>
    </source>
</evidence>
<dbReference type="PANTHER" id="PTHR45649:SF26">
    <property type="entry name" value="OS04G0435100 PROTEIN"/>
    <property type="match status" value="1"/>
</dbReference>
<evidence type="ECO:0000313" key="8">
    <source>
        <dbReference type="Proteomes" id="UP000663881"/>
    </source>
</evidence>
<evidence type="ECO:0000256" key="5">
    <source>
        <dbReference type="ARBA" id="ARBA00023136"/>
    </source>
</evidence>
<reference evidence="7" key="1">
    <citation type="submission" date="2021-02" db="EMBL/GenBank/DDBJ databases">
        <authorList>
            <person name="Nowell W R."/>
        </authorList>
    </citation>
    <scope>NUCLEOTIDE SEQUENCE</scope>
</reference>
<feature type="non-terminal residue" evidence="7">
    <location>
        <position position="1"/>
    </location>
</feature>
<proteinExistence type="predicted"/>
<dbReference type="AlphaFoldDB" id="A0A820FG18"/>
<gene>
    <name evidence="7" type="ORF">OKA104_LOCUS44294</name>
</gene>
<keyword evidence="3 6" id="KW-0812">Transmembrane</keyword>
<evidence type="ECO:0000256" key="6">
    <source>
        <dbReference type="SAM" id="Phobius"/>
    </source>
</evidence>
<comment type="subcellular location">
    <subcellularLocation>
        <location evidence="1">Membrane</location>
        <topology evidence="1">Multi-pass membrane protein</topology>
    </subcellularLocation>
</comment>
<keyword evidence="2" id="KW-0813">Transport</keyword>
<keyword evidence="5 6" id="KW-0472">Membrane</keyword>
<evidence type="ECO:0000313" key="7">
    <source>
        <dbReference type="EMBL" id="CAF4264116.1"/>
    </source>
</evidence>
<sequence>LISTTAFYAFITLSTSSLQISYLIPVLLRCTTARKTFVSAIISSIWLTMTSIILCLPQEYPMTWTNMNYSIVAIVGVLFLAGIYWFVSARYWFTGPKRIDLDTTPLLSGHVINEHGASRISSSEGI</sequence>
<organism evidence="7 8">
    <name type="scientific">Adineta steineri</name>
    <dbReference type="NCBI Taxonomy" id="433720"/>
    <lineage>
        <taxon>Eukaryota</taxon>
        <taxon>Metazoa</taxon>
        <taxon>Spiralia</taxon>
        <taxon>Gnathifera</taxon>
        <taxon>Rotifera</taxon>
        <taxon>Eurotatoria</taxon>
        <taxon>Bdelloidea</taxon>
        <taxon>Adinetida</taxon>
        <taxon>Adinetidae</taxon>
        <taxon>Adineta</taxon>
    </lineage>
</organism>
<comment type="caution">
    <text evidence="7">The sequence shown here is derived from an EMBL/GenBank/DDBJ whole genome shotgun (WGS) entry which is preliminary data.</text>
</comment>
<feature type="transmembrane region" description="Helical" evidence="6">
    <location>
        <begin position="36"/>
        <end position="56"/>
    </location>
</feature>